<feature type="compositionally biased region" description="Low complexity" evidence="1">
    <location>
        <begin position="50"/>
        <end position="62"/>
    </location>
</feature>
<organism evidence="4 5">
    <name type="scientific">Massilia frigida</name>
    <dbReference type="NCBI Taxonomy" id="2609281"/>
    <lineage>
        <taxon>Bacteria</taxon>
        <taxon>Pseudomonadati</taxon>
        <taxon>Pseudomonadota</taxon>
        <taxon>Betaproteobacteria</taxon>
        <taxon>Burkholderiales</taxon>
        <taxon>Oxalobacteraceae</taxon>
        <taxon>Telluria group</taxon>
        <taxon>Massilia</taxon>
    </lineage>
</organism>
<dbReference type="Pfam" id="PF13511">
    <property type="entry name" value="DUF4124"/>
    <property type="match status" value="1"/>
</dbReference>
<evidence type="ECO:0000313" key="4">
    <source>
        <dbReference type="EMBL" id="NHZ83200.1"/>
    </source>
</evidence>
<keyword evidence="2" id="KW-0732">Signal</keyword>
<feature type="domain" description="DUF4124" evidence="3">
    <location>
        <begin position="17"/>
        <end position="69"/>
    </location>
</feature>
<evidence type="ECO:0000259" key="3">
    <source>
        <dbReference type="Pfam" id="PF13511"/>
    </source>
</evidence>
<comment type="caution">
    <text evidence="4">The sequence shown here is derived from an EMBL/GenBank/DDBJ whole genome shotgun (WGS) entry which is preliminary data.</text>
</comment>
<feature type="region of interest" description="Disordered" evidence="1">
    <location>
        <begin position="38"/>
        <end position="121"/>
    </location>
</feature>
<feature type="chain" id="PRO_5045617772" evidence="2">
    <location>
        <begin position="28"/>
        <end position="172"/>
    </location>
</feature>
<evidence type="ECO:0000256" key="2">
    <source>
        <dbReference type="SAM" id="SignalP"/>
    </source>
</evidence>
<dbReference type="InterPro" id="IPR025392">
    <property type="entry name" value="DUF4124"/>
</dbReference>
<reference evidence="4 5" key="1">
    <citation type="submission" date="2019-10" db="EMBL/GenBank/DDBJ databases">
        <title>Taxonomy of Antarctic Massilia spp.: description of Massilia rubra sp. nov., Massilia aquatica sp. nov., Massilia mucilaginosa sp. nov., Massilia frigida sp. nov. isolated from streams, lakes and regoliths.</title>
        <authorList>
            <person name="Holochova P."/>
            <person name="Sedlacek I."/>
            <person name="Kralova S."/>
            <person name="Maslanova I."/>
            <person name="Busse H.-J."/>
            <person name="Stankova E."/>
            <person name="Vrbovska V."/>
            <person name="Kovarovic V."/>
            <person name="Bartak M."/>
            <person name="Svec P."/>
            <person name="Pantucek R."/>
        </authorList>
    </citation>
    <scope>NUCLEOTIDE SEQUENCE [LARGE SCALE GENOMIC DNA]</scope>
    <source>
        <strain evidence="4 5">CCM 8695</strain>
    </source>
</reference>
<dbReference type="RefSeq" id="WP_167092531.1">
    <property type="nucleotide sequence ID" value="NZ_WHJG01000045.1"/>
</dbReference>
<keyword evidence="5" id="KW-1185">Reference proteome</keyword>
<feature type="region of interest" description="Disordered" evidence="1">
    <location>
        <begin position="134"/>
        <end position="172"/>
    </location>
</feature>
<name>A0ABX0NK27_9BURK</name>
<gene>
    <name evidence="4" type="ORF">F2P44_28580</name>
</gene>
<feature type="compositionally biased region" description="Basic and acidic residues" evidence="1">
    <location>
        <begin position="79"/>
        <end position="115"/>
    </location>
</feature>
<feature type="signal peptide" evidence="2">
    <location>
        <begin position="1"/>
        <end position="27"/>
    </location>
</feature>
<feature type="compositionally biased region" description="Basic and acidic residues" evidence="1">
    <location>
        <begin position="144"/>
        <end position="159"/>
    </location>
</feature>
<protein>
    <submittedName>
        <fullName evidence="4">DUF4124 domain-containing protein</fullName>
    </submittedName>
</protein>
<evidence type="ECO:0000313" key="5">
    <source>
        <dbReference type="Proteomes" id="UP000621455"/>
    </source>
</evidence>
<dbReference type="EMBL" id="WHJG01000045">
    <property type="protein sequence ID" value="NHZ83200.1"/>
    <property type="molecule type" value="Genomic_DNA"/>
</dbReference>
<evidence type="ECO:0000256" key="1">
    <source>
        <dbReference type="SAM" id="MobiDB-lite"/>
    </source>
</evidence>
<sequence>MVNLIGKRTLQLLAGGALMLFASVASAQYVWVDANGTKQFSDRPPPPGVPAKNIIKAPPAAAVTPKSDDAPAPSSKPMSADDKVPPSLADREADYRKRAKAKEDEQKKAGEDATRKAGNKVACETARSYKRTLEQGMRVSSTDKNGERTFIDDKQRTAETARANKAISDTCK</sequence>
<dbReference type="Proteomes" id="UP000621455">
    <property type="component" value="Unassembled WGS sequence"/>
</dbReference>
<proteinExistence type="predicted"/>
<accession>A0ABX0NK27</accession>